<proteinExistence type="predicted"/>
<dbReference type="AlphaFoldDB" id="A0A9P0TCC5"/>
<dbReference type="EMBL" id="CALOZG010000005">
    <property type="protein sequence ID" value="CAH4027443.1"/>
    <property type="molecule type" value="Genomic_DNA"/>
</dbReference>
<accession>A0A9P0TCC5</accession>
<keyword evidence="2" id="KW-1185">Reference proteome</keyword>
<gene>
    <name evidence="1" type="ORF">PIBRA_LOCUS4652</name>
</gene>
<sequence length="237" mass="27267">MVIQNMSDTPLNEPALSGLDMFKKSKKSQKLKRRSSQNASERCLSTSSDIITEISKEDLNELHTAYKKCKEVIKKIETKYGHLIHKDDILEENNTLNLCTCSFNKKIVFNEEGQQVTRDIVPELHICPKKPRLLNPSTYNPLPKNQPNLLIEHEVDSLPSDLKELSEILKDETIDIAYRNKIIQKIKLIRHDNINTMRYDRKILIEKLKVKPDSLFKFKGANVSSIPGYPVKPIEDA</sequence>
<evidence type="ECO:0000313" key="1">
    <source>
        <dbReference type="EMBL" id="CAH4027443.1"/>
    </source>
</evidence>
<dbReference type="Proteomes" id="UP001152562">
    <property type="component" value="Unassembled WGS sequence"/>
</dbReference>
<comment type="caution">
    <text evidence="1">The sequence shown here is derived from an EMBL/GenBank/DDBJ whole genome shotgun (WGS) entry which is preliminary data.</text>
</comment>
<reference evidence="1" key="1">
    <citation type="submission" date="2022-05" db="EMBL/GenBank/DDBJ databases">
        <authorList>
            <person name="Okamura Y."/>
        </authorList>
    </citation>
    <scope>NUCLEOTIDE SEQUENCE</scope>
</reference>
<protein>
    <submittedName>
        <fullName evidence="1">Uncharacterized protein</fullName>
    </submittedName>
</protein>
<organism evidence="1 2">
    <name type="scientific">Pieris brassicae</name>
    <name type="common">White butterfly</name>
    <name type="synonym">Large white butterfly</name>
    <dbReference type="NCBI Taxonomy" id="7116"/>
    <lineage>
        <taxon>Eukaryota</taxon>
        <taxon>Metazoa</taxon>
        <taxon>Ecdysozoa</taxon>
        <taxon>Arthropoda</taxon>
        <taxon>Hexapoda</taxon>
        <taxon>Insecta</taxon>
        <taxon>Pterygota</taxon>
        <taxon>Neoptera</taxon>
        <taxon>Endopterygota</taxon>
        <taxon>Lepidoptera</taxon>
        <taxon>Glossata</taxon>
        <taxon>Ditrysia</taxon>
        <taxon>Papilionoidea</taxon>
        <taxon>Pieridae</taxon>
        <taxon>Pierinae</taxon>
        <taxon>Pieris</taxon>
    </lineage>
</organism>
<evidence type="ECO:0000313" key="2">
    <source>
        <dbReference type="Proteomes" id="UP001152562"/>
    </source>
</evidence>
<name>A0A9P0TCC5_PIEBR</name>